<dbReference type="InterPro" id="IPR016156">
    <property type="entry name" value="FAD/NAD-linked_Rdtase_dimer_sf"/>
</dbReference>
<dbReference type="SUPFAM" id="SSF55424">
    <property type="entry name" value="FAD/NAD-linked reductases, dimerisation (C-terminal) domain"/>
    <property type="match status" value="1"/>
</dbReference>
<dbReference type="Proteomes" id="UP001185984">
    <property type="component" value="Unassembled WGS sequence"/>
</dbReference>
<organism evidence="7 8">
    <name type="scientific">Sphingobium naphthae</name>
    <dbReference type="NCBI Taxonomy" id="1886786"/>
    <lineage>
        <taxon>Bacteria</taxon>
        <taxon>Pseudomonadati</taxon>
        <taxon>Pseudomonadota</taxon>
        <taxon>Alphaproteobacteria</taxon>
        <taxon>Sphingomonadales</taxon>
        <taxon>Sphingomonadaceae</taxon>
        <taxon>Sphingobium</taxon>
    </lineage>
</organism>
<evidence type="ECO:0000256" key="1">
    <source>
        <dbReference type="ARBA" id="ARBA00001974"/>
    </source>
</evidence>
<dbReference type="Pfam" id="PF14759">
    <property type="entry name" value="Reductase_C"/>
    <property type="match status" value="1"/>
</dbReference>
<dbReference type="Gene3D" id="3.30.390.30">
    <property type="match status" value="1"/>
</dbReference>
<evidence type="ECO:0000313" key="7">
    <source>
        <dbReference type="EMBL" id="MDV5825451.1"/>
    </source>
</evidence>
<feature type="domain" description="Reductase C-terminal" evidence="6">
    <location>
        <begin position="327"/>
        <end position="411"/>
    </location>
</feature>
<dbReference type="InterPro" id="IPR036188">
    <property type="entry name" value="FAD/NAD-bd_sf"/>
</dbReference>
<dbReference type="InterPro" id="IPR023753">
    <property type="entry name" value="FAD/NAD-binding_dom"/>
</dbReference>
<dbReference type="PRINTS" id="PR00411">
    <property type="entry name" value="PNDRDTASEI"/>
</dbReference>
<dbReference type="RefSeq" id="WP_228164638.1">
    <property type="nucleotide sequence ID" value="NZ_JAPTHD010000011.1"/>
</dbReference>
<dbReference type="EMBL" id="JAPTHD010000011">
    <property type="protein sequence ID" value="MDV5825451.1"/>
    <property type="molecule type" value="Genomic_DNA"/>
</dbReference>
<evidence type="ECO:0000259" key="6">
    <source>
        <dbReference type="Pfam" id="PF14759"/>
    </source>
</evidence>
<evidence type="ECO:0000256" key="3">
    <source>
        <dbReference type="ARBA" id="ARBA00022827"/>
    </source>
</evidence>
<keyword evidence="8" id="KW-1185">Reference proteome</keyword>
<evidence type="ECO:0000256" key="2">
    <source>
        <dbReference type="ARBA" id="ARBA00022630"/>
    </source>
</evidence>
<protein>
    <submittedName>
        <fullName evidence="7">FAD-dependent oxidoreductase</fullName>
    </submittedName>
</protein>
<evidence type="ECO:0000259" key="5">
    <source>
        <dbReference type="Pfam" id="PF07992"/>
    </source>
</evidence>
<dbReference type="Pfam" id="PF07992">
    <property type="entry name" value="Pyr_redox_2"/>
    <property type="match status" value="1"/>
</dbReference>
<keyword evidence="4" id="KW-0560">Oxidoreductase</keyword>
<keyword evidence="3" id="KW-0274">FAD</keyword>
<feature type="domain" description="FAD/NAD(P)-binding" evidence="5">
    <location>
        <begin position="8"/>
        <end position="308"/>
    </location>
</feature>
<dbReference type="InterPro" id="IPR050446">
    <property type="entry name" value="FAD-oxidoreductase/Apoptosis"/>
</dbReference>
<dbReference type="PRINTS" id="PR00368">
    <property type="entry name" value="FADPNR"/>
</dbReference>
<reference evidence="8" key="1">
    <citation type="journal article" date="2022" name="J Environ Chem Eng">
        <title>Biodegradation of petroleum oil using a constructed nonpathogenic and heavy metal-tolerant bacterial consortium isolated from marine sponges.</title>
        <authorList>
            <person name="Dechsakulwatana C."/>
            <person name="Rungsihiranrut A."/>
            <person name="Muangchinda C."/>
            <person name="Ningthoujam R."/>
            <person name="Klankeo P."/>
            <person name="Pinyakong O."/>
        </authorList>
    </citation>
    <scope>NUCLEOTIDE SEQUENCE [LARGE SCALE GENOMIC DNA]</scope>
    <source>
        <strain evidence="8">MO2-4</strain>
    </source>
</reference>
<dbReference type="InterPro" id="IPR028202">
    <property type="entry name" value="Reductase_C"/>
</dbReference>
<dbReference type="PANTHER" id="PTHR43557">
    <property type="entry name" value="APOPTOSIS-INDUCING FACTOR 1"/>
    <property type="match status" value="1"/>
</dbReference>
<keyword evidence="2" id="KW-0285">Flavoprotein</keyword>
<accession>A0ABU4A0Z8</accession>
<sequence length="417" mass="44659">MSEDSDKRVVIIGAGHGGGNLAASLRQAGHVGEIVLIGDEAIVPYHRPPLSKGYLKGSVDVDTLKLRPESWYESNNITLRLGVSAEAIDPAAREVRLADGAMLTYDRLVLATGARARRLAVPGADLRGVLYLRDITDADRIREAVRPAKRLAIIGGGYIGLEAAASAIALGSKVVLLEREDRILARVACTPLAEFFDGYHRAKGLMIRTGVQVEAIEGASGHVAGVRLADGELLGCDAVLVGVGAALCDHLARDAGLVCEAGGVAVDANGRTSSPGIYAIGDMTWRPMPLYGDRMFRLESVQNAVEQARRVAADITGKPAPTHEVPWFWSDQYDLKLQIVGVPFDSHRLVVRGSIEDAKFAIFHLSDRDRVLAVEAVNLAPEFMAARTLVGERRRVAAERLADTSVPIKEIVQVSGS</sequence>
<evidence type="ECO:0000256" key="4">
    <source>
        <dbReference type="ARBA" id="ARBA00023002"/>
    </source>
</evidence>
<name>A0ABU4A0Z8_9SPHN</name>
<dbReference type="PANTHER" id="PTHR43557:SF2">
    <property type="entry name" value="RIESKE DOMAIN-CONTAINING PROTEIN-RELATED"/>
    <property type="match status" value="1"/>
</dbReference>
<gene>
    <name evidence="7" type="ORF">O0R41_17750</name>
</gene>
<proteinExistence type="predicted"/>
<dbReference type="Gene3D" id="3.50.50.60">
    <property type="entry name" value="FAD/NAD(P)-binding domain"/>
    <property type="match status" value="2"/>
</dbReference>
<evidence type="ECO:0000313" key="8">
    <source>
        <dbReference type="Proteomes" id="UP001185984"/>
    </source>
</evidence>
<comment type="cofactor">
    <cofactor evidence="1">
        <name>FAD</name>
        <dbReference type="ChEBI" id="CHEBI:57692"/>
    </cofactor>
</comment>
<comment type="caution">
    <text evidence="7">The sequence shown here is derived from an EMBL/GenBank/DDBJ whole genome shotgun (WGS) entry which is preliminary data.</text>
</comment>
<dbReference type="SUPFAM" id="SSF51905">
    <property type="entry name" value="FAD/NAD(P)-binding domain"/>
    <property type="match status" value="2"/>
</dbReference>